<dbReference type="Gene3D" id="3.40.190.10">
    <property type="entry name" value="Periplasmic binding protein-like II"/>
    <property type="match status" value="2"/>
</dbReference>
<evidence type="ECO:0000313" key="3">
    <source>
        <dbReference type="EMBL" id="PKW18443.1"/>
    </source>
</evidence>
<dbReference type="AlphaFoldDB" id="A0A2N3Y6D9"/>
<reference evidence="3" key="1">
    <citation type="submission" date="2017-12" db="EMBL/GenBank/DDBJ databases">
        <title>Sequencing the genomes of 1000 Actinobacteria strains.</title>
        <authorList>
            <person name="Klenk H.-P."/>
        </authorList>
    </citation>
    <scope>NUCLEOTIDE SEQUENCE [LARGE SCALE GENOMIC DNA]</scope>
    <source>
        <strain evidence="3">DSM 44228</strain>
    </source>
</reference>
<dbReference type="PANTHER" id="PTHR35936">
    <property type="entry name" value="MEMBRANE-BOUND LYTIC MUREIN TRANSGLYCOSYLASE F"/>
    <property type="match status" value="1"/>
</dbReference>
<keyword evidence="1" id="KW-0732">Signal</keyword>
<evidence type="ECO:0000259" key="2">
    <source>
        <dbReference type="SMART" id="SM00062"/>
    </source>
</evidence>
<dbReference type="SMART" id="SM00062">
    <property type="entry name" value="PBPb"/>
    <property type="match status" value="1"/>
</dbReference>
<feature type="domain" description="Solute-binding protein family 3/N-terminal" evidence="2">
    <location>
        <begin position="69"/>
        <end position="299"/>
    </location>
</feature>
<organism evidence="3 4">
    <name type="scientific">Saccharopolyspora spinosa</name>
    <dbReference type="NCBI Taxonomy" id="60894"/>
    <lineage>
        <taxon>Bacteria</taxon>
        <taxon>Bacillati</taxon>
        <taxon>Actinomycetota</taxon>
        <taxon>Actinomycetes</taxon>
        <taxon>Pseudonocardiales</taxon>
        <taxon>Pseudonocardiaceae</taxon>
        <taxon>Saccharopolyspora</taxon>
    </lineage>
</organism>
<protein>
    <submittedName>
        <fullName evidence="3">Amino acid ABC transporter substrate-binding protein (PAAT family)</fullName>
    </submittedName>
</protein>
<keyword evidence="4" id="KW-1185">Reference proteome</keyword>
<gene>
    <name evidence="3" type="ORF">A8926_6524</name>
</gene>
<comment type="caution">
    <text evidence="3">The sequence shown here is derived from an EMBL/GenBank/DDBJ whole genome shotgun (WGS) entry which is preliminary data.</text>
</comment>
<accession>A0A2N3Y6D9</accession>
<dbReference type="OrthoDB" id="8454826at2"/>
<dbReference type="InterPro" id="IPR001638">
    <property type="entry name" value="Solute-binding_3/MltF_N"/>
</dbReference>
<dbReference type="Proteomes" id="UP000233786">
    <property type="component" value="Unassembled WGS sequence"/>
</dbReference>
<dbReference type="EMBL" id="PJNB01000001">
    <property type="protein sequence ID" value="PKW18443.1"/>
    <property type="molecule type" value="Genomic_DNA"/>
</dbReference>
<dbReference type="SUPFAM" id="SSF53850">
    <property type="entry name" value="Periplasmic binding protein-like II"/>
    <property type="match status" value="1"/>
</dbReference>
<dbReference type="Pfam" id="PF00497">
    <property type="entry name" value="SBP_bac_3"/>
    <property type="match status" value="1"/>
</dbReference>
<dbReference type="STRING" id="994479.GCA_000194155_04495"/>
<dbReference type="CDD" id="cd01004">
    <property type="entry name" value="PBP2_MidA_like"/>
    <property type="match status" value="1"/>
</dbReference>
<evidence type="ECO:0000313" key="4">
    <source>
        <dbReference type="Proteomes" id="UP000233786"/>
    </source>
</evidence>
<dbReference type="PANTHER" id="PTHR35936:SF17">
    <property type="entry name" value="ARGININE-BINDING EXTRACELLULAR PROTEIN ARTP"/>
    <property type="match status" value="1"/>
</dbReference>
<sequence length="309" mass="32867">MRWTLPTYRTEAPKCLSRSTRLTTAAVLALAVGGMTACGDGGATEAAAPFNASFCAELRKSHPELVGAELKVGTTVGQGNFEFITPDEPDVVKGLDPDLVSLVGDCLGFRSTFAQMEFTGLVPALQSGRVDLVASNLYVTEERARKVDFVTYLKTMSAVVTQKGNPRKLTSADALCGTTAAQVAGTVESEIIEKQSQSCERSGRAGITPLVFSALDQAVAATTTGRADFFMNDAGIAKSAVEKSPEHLDHGFLVDTNLVMGIATNKNKSELRDAVHEVLVRAEADGALRELQRKWGFGENQLIAPQIVA</sequence>
<evidence type="ECO:0000256" key="1">
    <source>
        <dbReference type="ARBA" id="ARBA00022729"/>
    </source>
</evidence>
<name>A0A2N3Y6D9_SACSN</name>
<proteinExistence type="predicted"/>